<comment type="similarity">
    <text evidence="1 4">Belongs to the bacterial flagellin family.</text>
</comment>
<dbReference type="Gene3D" id="6.10.10.10">
    <property type="entry name" value="Flagellar export chaperone, C-terminal domain"/>
    <property type="match status" value="1"/>
</dbReference>
<comment type="function">
    <text evidence="4">Flagellin is the subunit protein which polymerizes to form the filaments of bacterial flagella.</text>
</comment>
<evidence type="ECO:0000259" key="5">
    <source>
        <dbReference type="Pfam" id="PF00669"/>
    </source>
</evidence>
<dbReference type="InterPro" id="IPR001492">
    <property type="entry name" value="Flagellin"/>
</dbReference>
<reference evidence="7 8" key="1">
    <citation type="journal article" date="2011" name="BMC Genomics">
        <title>Insight into cross-talk between intra-amoebal pathogens.</title>
        <authorList>
            <person name="Gimenez G."/>
            <person name="Bertelli C."/>
            <person name="Moliner C."/>
            <person name="Robert C."/>
            <person name="Raoult D."/>
            <person name="Fournier P.E."/>
            <person name="Greub G."/>
        </authorList>
    </citation>
    <scope>NUCLEOTIDE SEQUENCE [LARGE SCALE GENOMIC DNA]</scope>
    <source>
        <strain evidence="7 8">LLAP12</strain>
    </source>
</reference>
<dbReference type="InParanoid" id="G9EU81"/>
<keyword evidence="2 4" id="KW-0964">Secreted</keyword>
<proteinExistence type="inferred from homology"/>
<dbReference type="EMBL" id="JH413849">
    <property type="protein sequence ID" value="EHL29155.1"/>
    <property type="molecule type" value="Genomic_DNA"/>
</dbReference>
<keyword evidence="8" id="KW-1185">Reference proteome</keyword>
<feature type="domain" description="Flagellin N-terminal" evidence="5">
    <location>
        <begin position="5"/>
        <end position="142"/>
    </location>
</feature>
<dbReference type="Proteomes" id="UP000002770">
    <property type="component" value="Unassembled WGS sequence"/>
</dbReference>
<dbReference type="PRINTS" id="PR00207">
    <property type="entry name" value="FLAGELLIN"/>
</dbReference>
<gene>
    <name evidence="7" type="ORF">LDG_8874</name>
</gene>
<evidence type="ECO:0000313" key="7">
    <source>
        <dbReference type="EMBL" id="EHL29155.1"/>
    </source>
</evidence>
<dbReference type="Gene3D" id="2.170.280.10">
    <property type="entry name" value="f41 fragment of flagellin, middle domain"/>
    <property type="match status" value="1"/>
</dbReference>
<feature type="domain" description="Flagellin C-terminal" evidence="6">
    <location>
        <begin position="382"/>
        <end position="467"/>
    </location>
</feature>
<dbReference type="GO" id="GO:0009288">
    <property type="term" value="C:bacterial-type flagellum"/>
    <property type="evidence" value="ECO:0007669"/>
    <property type="project" value="UniProtKB-SubCell"/>
</dbReference>
<dbReference type="GO" id="GO:0005198">
    <property type="term" value="F:structural molecule activity"/>
    <property type="evidence" value="ECO:0007669"/>
    <property type="project" value="UniProtKB-UniRule"/>
</dbReference>
<dbReference type="PANTHER" id="PTHR42792:SF2">
    <property type="entry name" value="FLAGELLIN"/>
    <property type="match status" value="1"/>
</dbReference>
<accession>G9EU81</accession>
<dbReference type="GO" id="GO:0005576">
    <property type="term" value="C:extracellular region"/>
    <property type="evidence" value="ECO:0007669"/>
    <property type="project" value="UniProtKB-SubCell"/>
</dbReference>
<dbReference type="InterPro" id="IPR001029">
    <property type="entry name" value="Flagellin_N"/>
</dbReference>
<evidence type="ECO:0000256" key="3">
    <source>
        <dbReference type="ARBA" id="ARBA00023143"/>
    </source>
</evidence>
<dbReference type="eggNOG" id="COG1344">
    <property type="taxonomic scope" value="Bacteria"/>
</dbReference>
<dbReference type="PANTHER" id="PTHR42792">
    <property type="entry name" value="FLAGELLIN"/>
    <property type="match status" value="1"/>
</dbReference>
<dbReference type="RefSeq" id="WP_006872735.1">
    <property type="nucleotide sequence ID" value="NZ_JH413849.1"/>
</dbReference>
<protein>
    <recommendedName>
        <fullName evidence="4">Flagellin</fullName>
    </recommendedName>
</protein>
<dbReference type="Pfam" id="PF00669">
    <property type="entry name" value="Flagellin_N"/>
    <property type="match status" value="1"/>
</dbReference>
<evidence type="ECO:0000256" key="4">
    <source>
        <dbReference type="RuleBase" id="RU362073"/>
    </source>
</evidence>
<evidence type="ECO:0000256" key="2">
    <source>
        <dbReference type="ARBA" id="ARBA00022525"/>
    </source>
</evidence>
<sequence length="468" mass="47466">MAQIINTNIPSLLAQRNLSKTTDAMSTSIQRLSSGYRINSAQDDAAGMAIVTLMTAQIMGVNKAAQNANDAISLAQIAEGGMGTATDILQQMRTLAVQSANGTNSSADRQALQDQVSQLISEIDDIANNTQFNGQSILNGSFSNTTFQIGANANETTSFSIASIAASAIGNLASLTGGSVTATTASDITVSMGGTPGTKNIASSANYATTVNGQGAGSAYAKAAALNAANITGFTAQASTSGTTGTVAFAGGAYDLTINGVTIFNGDDTSLTATTLADTINVASSQTGVVATLNSTATAITLTAADGRDITVTETGDTPLTAAGSFTSGTALNGNLTITANNTVFLGGTIANIGFTSSTILTDNVGINTLDITTQSGAQTAIQRIDSALSSITENRSAMGAMENRFDATIANLQNISDNSEAARSRIQDTDYAAEMANLTKNQILQQAGTAMLSQANSMPQSVLSLLR</sequence>
<dbReference type="InterPro" id="IPR042187">
    <property type="entry name" value="Flagellin_C_sub2"/>
</dbReference>
<keyword evidence="3 4" id="KW-0975">Bacterial flagellum</keyword>
<dbReference type="OrthoDB" id="9796789at2"/>
<dbReference type="NCBIfam" id="NF009448">
    <property type="entry name" value="PRK12806.1"/>
    <property type="match status" value="1"/>
</dbReference>
<dbReference type="Gene3D" id="2.30.220.10">
    <property type="entry name" value="f41 fragment of flagellin, C-terminal domain"/>
    <property type="match status" value="1"/>
</dbReference>
<dbReference type="FunCoup" id="G9EU81">
    <property type="interactions" value="115"/>
</dbReference>
<dbReference type="Gene3D" id="1.20.1330.10">
    <property type="entry name" value="f41 fragment of flagellin, N-terminal domain"/>
    <property type="match status" value="1"/>
</dbReference>
<name>G9EU81_9GAMM</name>
<dbReference type="AlphaFoldDB" id="G9EU81"/>
<dbReference type="HOGENOM" id="CLU_011142_7_0_6"/>
<organism evidence="7 8">
    <name type="scientific">Legionella drancourtii LLAP12</name>
    <dbReference type="NCBI Taxonomy" id="658187"/>
    <lineage>
        <taxon>Bacteria</taxon>
        <taxon>Pseudomonadati</taxon>
        <taxon>Pseudomonadota</taxon>
        <taxon>Gammaproteobacteria</taxon>
        <taxon>Legionellales</taxon>
        <taxon>Legionellaceae</taxon>
        <taxon>Legionella</taxon>
    </lineage>
</organism>
<dbReference type="Pfam" id="PF00700">
    <property type="entry name" value="Flagellin_C"/>
    <property type="match status" value="1"/>
</dbReference>
<evidence type="ECO:0000259" key="6">
    <source>
        <dbReference type="Pfam" id="PF00700"/>
    </source>
</evidence>
<evidence type="ECO:0000313" key="8">
    <source>
        <dbReference type="Proteomes" id="UP000002770"/>
    </source>
</evidence>
<dbReference type="STRING" id="658187.LDG_8874"/>
<comment type="subcellular location">
    <subcellularLocation>
        <location evidence="4">Secreted</location>
    </subcellularLocation>
    <subcellularLocation>
        <location evidence="4">Bacterial flagellum</location>
    </subcellularLocation>
</comment>
<dbReference type="SUPFAM" id="SSF64518">
    <property type="entry name" value="Phase 1 flagellin"/>
    <property type="match status" value="1"/>
</dbReference>
<evidence type="ECO:0000256" key="1">
    <source>
        <dbReference type="ARBA" id="ARBA00005709"/>
    </source>
</evidence>
<dbReference type="InterPro" id="IPR046358">
    <property type="entry name" value="Flagellin_C"/>
</dbReference>